<dbReference type="AlphaFoldDB" id="X1Q1S8"/>
<reference evidence="1" key="1">
    <citation type="journal article" date="2014" name="Front. Microbiol.">
        <title>High frequency of phylogenetically diverse reductive dehalogenase-homologous genes in deep subseafloor sedimentary metagenomes.</title>
        <authorList>
            <person name="Kawai M."/>
            <person name="Futagami T."/>
            <person name="Toyoda A."/>
            <person name="Takaki Y."/>
            <person name="Nishi S."/>
            <person name="Hori S."/>
            <person name="Arai W."/>
            <person name="Tsubouchi T."/>
            <person name="Morono Y."/>
            <person name="Uchiyama I."/>
            <person name="Ito T."/>
            <person name="Fujiyama A."/>
            <person name="Inagaki F."/>
            <person name="Takami H."/>
        </authorList>
    </citation>
    <scope>NUCLEOTIDE SEQUENCE</scope>
    <source>
        <strain evidence="1">Expedition CK06-06</strain>
    </source>
</reference>
<proteinExistence type="predicted"/>
<feature type="non-terminal residue" evidence="1">
    <location>
        <position position="268"/>
    </location>
</feature>
<organism evidence="1">
    <name type="scientific">marine sediment metagenome</name>
    <dbReference type="NCBI Taxonomy" id="412755"/>
    <lineage>
        <taxon>unclassified sequences</taxon>
        <taxon>metagenomes</taxon>
        <taxon>ecological metagenomes</taxon>
    </lineage>
</organism>
<name>X1Q1S8_9ZZZZ</name>
<evidence type="ECO:0000313" key="1">
    <source>
        <dbReference type="EMBL" id="GAI45020.1"/>
    </source>
</evidence>
<gene>
    <name evidence="1" type="ORF">S06H3_39529</name>
</gene>
<protein>
    <submittedName>
        <fullName evidence="1">Uncharacterized protein</fullName>
    </submittedName>
</protein>
<sequence>KQFHKKKCVCCGNMCWSKSKTCDNCGSTEFTVENDIVYIRTWQSHKNGYPHFHALIYFKNVEFTAVPNWDYNKKTGKHDKLSWRIPSRAKLHKGDDLTIRQRFKSAWKYGTVDILCVSDTHKAFKDMLKYVTRDLEGGEADLTNSLIWFYGKQAFSFSRDFAKVVWSSSENIDLTVGQIDVDLIVPHSSNSNLELLRVEIFPIISDDLLYKFADKPHQRSLFGGKDPPSKVSKCVIDGNCVKNSTTGYVMVECSPSDKFDCPVFRYVP</sequence>
<feature type="non-terminal residue" evidence="1">
    <location>
        <position position="1"/>
    </location>
</feature>
<dbReference type="EMBL" id="BARV01024191">
    <property type="protein sequence ID" value="GAI45020.1"/>
    <property type="molecule type" value="Genomic_DNA"/>
</dbReference>
<accession>X1Q1S8</accession>
<comment type="caution">
    <text evidence="1">The sequence shown here is derived from an EMBL/GenBank/DDBJ whole genome shotgun (WGS) entry which is preliminary data.</text>
</comment>